<proteinExistence type="predicted"/>
<evidence type="ECO:0000313" key="2">
    <source>
        <dbReference type="EMBL" id="OEJ88667.1"/>
    </source>
</evidence>
<dbReference type="InParanoid" id="A0A1E5RP59"/>
<feature type="region of interest" description="Disordered" evidence="1">
    <location>
        <begin position="184"/>
        <end position="220"/>
    </location>
</feature>
<evidence type="ECO:0000256" key="1">
    <source>
        <dbReference type="SAM" id="MobiDB-lite"/>
    </source>
</evidence>
<feature type="region of interest" description="Disordered" evidence="1">
    <location>
        <begin position="254"/>
        <end position="305"/>
    </location>
</feature>
<feature type="compositionally biased region" description="Polar residues" evidence="1">
    <location>
        <begin position="547"/>
        <end position="565"/>
    </location>
</feature>
<feature type="compositionally biased region" description="Polar residues" evidence="1">
    <location>
        <begin position="384"/>
        <end position="419"/>
    </location>
</feature>
<dbReference type="EMBL" id="LPNM01000005">
    <property type="protein sequence ID" value="OEJ88667.1"/>
    <property type="molecule type" value="Genomic_DNA"/>
</dbReference>
<feature type="compositionally biased region" description="Polar residues" evidence="1">
    <location>
        <begin position="184"/>
        <end position="201"/>
    </location>
</feature>
<comment type="caution">
    <text evidence="2">The sequence shown here is derived from an EMBL/GenBank/DDBJ whole genome shotgun (WGS) entry which is preliminary data.</text>
</comment>
<feature type="compositionally biased region" description="Low complexity" evidence="1">
    <location>
        <begin position="524"/>
        <end position="537"/>
    </location>
</feature>
<sequence length="796" mass="89506">MNSDNKDQQYEDLENCNSRERQDFMTQIFDQRPSTPEIKRNLDLDAELSCNDAEEYIDNDNASIGNADVGSNKTFQGLHEEEYEKQRSESKNSDLDAIAAAFKKSWVSCMDDQEEKWEYTTPMKTTDENTGECLKTTTRKPGSIGGFAGTTCEHQKRTEDYAKNKEAVETPVSKKIKFDASESESALVSQEPEASSSSTFVSPISKKKEESSSPPLLTTEKERECFYVPTPSVVNNHVNEDNVAILNQNSNHSTEKWKQWSFEGENKESKSNMSTKNILNEPEHSNSASSINTNDSLKAQSPTQNVKNDNLTHQQEYLRINPGSDVLQEGKKDAKVHKGKSQKLLFNNVSYDVHTSTSRRRKSSVKQPEELLTLLQKYQWDSANASSAKLPNNKSKTSSGNGTRSLTPELQFSYNSPPNTHRRNKDSLNHFNGTYADGQEHLHEGTQNQMNENFYMRKIMNPRSSFSSVSINEPHVPILTSSSLQSNIPRQSVSSISSYKMSPRLSSASTHDQRSSTFSTLPDVEVVGSHSSSPSVSNATAPKLSPNDPNTVRSSDNGFASNQPQPHLQAMAQPHMVTVAPLWCTTYNFKHLNNIIQLAKLLFDKLDRTHLLVCYSGKISENDETHLRSCCENIDFLQVENVPIRLKLVDNVSINNSIYIPELLPFQLYQFCPNQSVVYVPSQVLLTEEFFGNFNANGTLKTPKSESSSIEIAQNEDEIGKNTIGTYIDNENYIVESLNVSEQAPLMVLKPNEEIFVCLCEFLTCYTEEKYKKILGTENGYDLLSVLLANKIKSRF</sequence>
<protein>
    <submittedName>
        <fullName evidence="2">Uncharacterized protein</fullName>
    </submittedName>
</protein>
<dbReference type="Proteomes" id="UP000095728">
    <property type="component" value="Unassembled WGS sequence"/>
</dbReference>
<feature type="region of interest" description="Disordered" evidence="1">
    <location>
        <begin position="384"/>
        <end position="424"/>
    </location>
</feature>
<feature type="compositionally biased region" description="Basic and acidic residues" evidence="1">
    <location>
        <begin position="254"/>
        <end position="270"/>
    </location>
</feature>
<dbReference type="OrthoDB" id="2014201at2759"/>
<dbReference type="AlphaFoldDB" id="A0A1E5RP59"/>
<reference evidence="3" key="1">
    <citation type="journal article" date="2016" name="Genome Announc.">
        <title>Genome sequences of three species of Hanseniaspora isolated from spontaneous wine fermentations.</title>
        <authorList>
            <person name="Sternes P.R."/>
            <person name="Lee D."/>
            <person name="Kutyna D.R."/>
            <person name="Borneman A.R."/>
        </authorList>
    </citation>
    <scope>NUCLEOTIDE SEQUENCE [LARGE SCALE GENOMIC DNA]</scope>
    <source>
        <strain evidence="3">AWRI3579</strain>
    </source>
</reference>
<gene>
    <name evidence="2" type="ORF">AWRI3579_g987</name>
</gene>
<feature type="compositionally biased region" description="Polar residues" evidence="1">
    <location>
        <begin position="482"/>
        <end position="520"/>
    </location>
</feature>
<feature type="region of interest" description="Disordered" evidence="1">
    <location>
        <begin position="482"/>
        <end position="565"/>
    </location>
</feature>
<keyword evidence="3" id="KW-1185">Reference proteome</keyword>
<evidence type="ECO:0000313" key="3">
    <source>
        <dbReference type="Proteomes" id="UP000095728"/>
    </source>
</evidence>
<accession>A0A1E5RP59</accession>
<organism evidence="2 3">
    <name type="scientific">Hanseniaspora osmophila</name>
    <dbReference type="NCBI Taxonomy" id="56408"/>
    <lineage>
        <taxon>Eukaryota</taxon>
        <taxon>Fungi</taxon>
        <taxon>Dikarya</taxon>
        <taxon>Ascomycota</taxon>
        <taxon>Saccharomycotina</taxon>
        <taxon>Saccharomycetes</taxon>
        <taxon>Saccharomycodales</taxon>
        <taxon>Saccharomycodaceae</taxon>
        <taxon>Hanseniaspora</taxon>
    </lineage>
</organism>
<feature type="region of interest" description="Disordered" evidence="1">
    <location>
        <begin position="319"/>
        <end position="341"/>
    </location>
</feature>
<name>A0A1E5RP59_9ASCO</name>
<feature type="compositionally biased region" description="Polar residues" evidence="1">
    <location>
        <begin position="285"/>
        <end position="305"/>
    </location>
</feature>